<dbReference type="Proteomes" id="UP000037069">
    <property type="component" value="Unassembled WGS sequence"/>
</dbReference>
<reference evidence="5 6" key="1">
    <citation type="journal article" date="2015" name="Nat. Commun.">
        <title>Lucilia cuprina genome unlocks parasitic fly biology to underpin future interventions.</title>
        <authorList>
            <person name="Anstead C.A."/>
            <person name="Korhonen P.K."/>
            <person name="Young N.D."/>
            <person name="Hall R.S."/>
            <person name="Jex A.R."/>
            <person name="Murali S.C."/>
            <person name="Hughes D.S."/>
            <person name="Lee S.F."/>
            <person name="Perry T."/>
            <person name="Stroehlein A.J."/>
            <person name="Ansell B.R."/>
            <person name="Breugelmans B."/>
            <person name="Hofmann A."/>
            <person name="Qu J."/>
            <person name="Dugan S."/>
            <person name="Lee S.L."/>
            <person name="Chao H."/>
            <person name="Dinh H."/>
            <person name="Han Y."/>
            <person name="Doddapaneni H.V."/>
            <person name="Worley K.C."/>
            <person name="Muzny D.M."/>
            <person name="Ioannidis P."/>
            <person name="Waterhouse R.M."/>
            <person name="Zdobnov E.M."/>
            <person name="James P.J."/>
            <person name="Bagnall N.H."/>
            <person name="Kotze A.C."/>
            <person name="Gibbs R.A."/>
            <person name="Richards S."/>
            <person name="Batterham P."/>
            <person name="Gasser R.B."/>
        </authorList>
    </citation>
    <scope>NUCLEOTIDE SEQUENCE [LARGE SCALE GENOMIC DNA]</scope>
    <source>
        <strain evidence="5 6">LS</strain>
        <tissue evidence="5">Full body</tissue>
    </source>
</reference>
<feature type="domain" description="BESS" evidence="4">
    <location>
        <begin position="235"/>
        <end position="274"/>
    </location>
</feature>
<dbReference type="Pfam" id="PF02944">
    <property type="entry name" value="BESS"/>
    <property type="match status" value="1"/>
</dbReference>
<dbReference type="InterPro" id="IPR006578">
    <property type="entry name" value="MADF-dom"/>
</dbReference>
<feature type="region of interest" description="Disordered" evidence="2">
    <location>
        <begin position="310"/>
        <end position="347"/>
    </location>
</feature>
<dbReference type="PROSITE" id="PS51031">
    <property type="entry name" value="BESS"/>
    <property type="match status" value="1"/>
</dbReference>
<evidence type="ECO:0000256" key="2">
    <source>
        <dbReference type="SAM" id="MobiDB-lite"/>
    </source>
</evidence>
<name>A0A0L0BT82_LUCCU</name>
<dbReference type="OMA" id="LIVEMAD"/>
<organism evidence="5 6">
    <name type="scientific">Lucilia cuprina</name>
    <name type="common">Green bottle fly</name>
    <name type="synonym">Australian sheep blowfly</name>
    <dbReference type="NCBI Taxonomy" id="7375"/>
    <lineage>
        <taxon>Eukaryota</taxon>
        <taxon>Metazoa</taxon>
        <taxon>Ecdysozoa</taxon>
        <taxon>Arthropoda</taxon>
        <taxon>Hexapoda</taxon>
        <taxon>Insecta</taxon>
        <taxon>Pterygota</taxon>
        <taxon>Neoptera</taxon>
        <taxon>Endopterygota</taxon>
        <taxon>Diptera</taxon>
        <taxon>Brachycera</taxon>
        <taxon>Muscomorpha</taxon>
        <taxon>Oestroidea</taxon>
        <taxon>Calliphoridae</taxon>
        <taxon>Luciliinae</taxon>
        <taxon>Lucilia</taxon>
    </lineage>
</organism>
<sequence length="347" mass="40098">MSGVKPKDLIHEIKIRPGIYNRDVLEHPRREHKHQLWLEVAERLTPAEDWESYTDVEKEARMDEIAGKWKHIRANFYREIKLIEAGEANKKRKYLYFDDMEFMRPFVGYKLPPMKRDKKSNDSLDDIEEFENNDSDMDLETLLKTTTKEHDDEEEEQQQQEEEDVEELNNSVGTRTRSKRIIKPTLKAKQNKPTTTATTSSPVGGKRVQKESIIKNFDVLKKSNVSASNPSFKIRDGDISFCLSLVPTLRKLGDSRKLRAKIEILKVLHRYVEHIEKRNLINRSNANSINHNNSSKNPADLIVEMADDDHSDHEYGESSVNVKRERGDPLNGGENAGGGGNTKTWWT</sequence>
<evidence type="ECO:0000259" key="3">
    <source>
        <dbReference type="PROSITE" id="PS51029"/>
    </source>
</evidence>
<evidence type="ECO:0000256" key="1">
    <source>
        <dbReference type="PROSITE-ProRule" id="PRU00371"/>
    </source>
</evidence>
<dbReference type="GO" id="GO:0003677">
    <property type="term" value="F:DNA binding"/>
    <property type="evidence" value="ECO:0007669"/>
    <property type="project" value="InterPro"/>
</dbReference>
<evidence type="ECO:0000313" key="5">
    <source>
        <dbReference type="EMBL" id="KNC23203.1"/>
    </source>
</evidence>
<dbReference type="STRING" id="7375.A0A0L0BT82"/>
<evidence type="ECO:0000313" key="6">
    <source>
        <dbReference type="Proteomes" id="UP000037069"/>
    </source>
</evidence>
<feature type="region of interest" description="Disordered" evidence="2">
    <location>
        <begin position="148"/>
        <end position="206"/>
    </location>
</feature>
<dbReference type="AlphaFoldDB" id="A0A0L0BT82"/>
<dbReference type="GO" id="GO:0006357">
    <property type="term" value="P:regulation of transcription by RNA polymerase II"/>
    <property type="evidence" value="ECO:0007669"/>
    <property type="project" value="TreeGrafter"/>
</dbReference>
<comment type="subcellular location">
    <subcellularLocation>
        <location evidence="1">Nucleus</location>
    </subcellularLocation>
</comment>
<dbReference type="SMART" id="SM00595">
    <property type="entry name" value="MADF"/>
    <property type="match status" value="1"/>
</dbReference>
<dbReference type="InterPro" id="IPR004210">
    <property type="entry name" value="BESS_motif"/>
</dbReference>
<feature type="compositionally biased region" description="Basic and acidic residues" evidence="2">
    <location>
        <begin position="310"/>
        <end position="328"/>
    </location>
</feature>
<feature type="compositionally biased region" description="Acidic residues" evidence="2">
    <location>
        <begin position="151"/>
        <end position="167"/>
    </location>
</feature>
<dbReference type="Pfam" id="PF10545">
    <property type="entry name" value="MADF_DNA_bdg"/>
    <property type="match status" value="1"/>
</dbReference>
<dbReference type="OrthoDB" id="8118596at2759"/>
<protein>
    <recommendedName>
        <fullName evidence="7">MADF domain-containing protein</fullName>
    </recommendedName>
</protein>
<keyword evidence="1" id="KW-0539">Nucleus</keyword>
<dbReference type="InterPro" id="IPR039353">
    <property type="entry name" value="TF_Adf1"/>
</dbReference>
<dbReference type="PROSITE" id="PS51029">
    <property type="entry name" value="MADF"/>
    <property type="match status" value="1"/>
</dbReference>
<dbReference type="PANTHER" id="PTHR12243">
    <property type="entry name" value="MADF DOMAIN TRANSCRIPTION FACTOR"/>
    <property type="match status" value="1"/>
</dbReference>
<dbReference type="GO" id="GO:0005667">
    <property type="term" value="C:transcription regulator complex"/>
    <property type="evidence" value="ECO:0007669"/>
    <property type="project" value="TreeGrafter"/>
</dbReference>
<evidence type="ECO:0008006" key="7">
    <source>
        <dbReference type="Google" id="ProtNLM"/>
    </source>
</evidence>
<dbReference type="GO" id="GO:0005634">
    <property type="term" value="C:nucleus"/>
    <property type="evidence" value="ECO:0007669"/>
    <property type="project" value="UniProtKB-SubCell"/>
</dbReference>
<dbReference type="PANTHER" id="PTHR12243:SF67">
    <property type="entry name" value="COREPRESSOR OF PANGOLIN, ISOFORM A-RELATED"/>
    <property type="match status" value="1"/>
</dbReference>
<feature type="compositionally biased region" description="Polar residues" evidence="2">
    <location>
        <begin position="191"/>
        <end position="202"/>
    </location>
</feature>
<gene>
    <name evidence="5" type="ORF">FF38_00152</name>
</gene>
<dbReference type="EMBL" id="JRES01001388">
    <property type="protein sequence ID" value="KNC23203.1"/>
    <property type="molecule type" value="Genomic_DNA"/>
</dbReference>
<proteinExistence type="predicted"/>
<keyword evidence="6" id="KW-1185">Reference proteome</keyword>
<feature type="domain" description="MADF" evidence="3">
    <location>
        <begin position="8"/>
        <end position="108"/>
    </location>
</feature>
<comment type="caution">
    <text evidence="5">The sequence shown here is derived from an EMBL/GenBank/DDBJ whole genome shotgun (WGS) entry which is preliminary data.</text>
</comment>
<accession>A0A0L0BT82</accession>
<evidence type="ECO:0000259" key="4">
    <source>
        <dbReference type="PROSITE" id="PS51031"/>
    </source>
</evidence>